<dbReference type="GO" id="GO:0003677">
    <property type="term" value="F:DNA binding"/>
    <property type="evidence" value="ECO:0007669"/>
    <property type="project" value="UniProtKB-KW"/>
</dbReference>
<dbReference type="Gene3D" id="1.10.10.10">
    <property type="entry name" value="Winged helix-like DNA-binding domain superfamily/Winged helix DNA-binding domain"/>
    <property type="match status" value="1"/>
</dbReference>
<dbReference type="Pfam" id="PF13280">
    <property type="entry name" value="WYL"/>
    <property type="match status" value="1"/>
</dbReference>
<dbReference type="Proteomes" id="UP001241988">
    <property type="component" value="Unassembled WGS sequence"/>
</dbReference>
<evidence type="ECO:0000259" key="3">
    <source>
        <dbReference type="Pfam" id="PF25583"/>
    </source>
</evidence>
<keyword evidence="5" id="KW-1185">Reference proteome</keyword>
<dbReference type="InterPro" id="IPR013196">
    <property type="entry name" value="HTH_11"/>
</dbReference>
<gene>
    <name evidence="4" type="ORF">QOZ98_003261</name>
</gene>
<evidence type="ECO:0000313" key="5">
    <source>
        <dbReference type="Proteomes" id="UP001241988"/>
    </source>
</evidence>
<comment type="caution">
    <text evidence="4">The sequence shown here is derived from an EMBL/GenBank/DDBJ whole genome shotgun (WGS) entry which is preliminary data.</text>
</comment>
<dbReference type="PROSITE" id="PS52050">
    <property type="entry name" value="WYL"/>
    <property type="match status" value="1"/>
</dbReference>
<feature type="domain" description="WCX" evidence="3">
    <location>
        <begin position="233"/>
        <end position="307"/>
    </location>
</feature>
<dbReference type="PIRSF" id="PIRSF016838">
    <property type="entry name" value="PafC"/>
    <property type="match status" value="1"/>
</dbReference>
<dbReference type="Pfam" id="PF08279">
    <property type="entry name" value="HTH_11"/>
    <property type="match status" value="1"/>
</dbReference>
<evidence type="ECO:0000313" key="4">
    <source>
        <dbReference type="EMBL" id="MDQ0430404.1"/>
    </source>
</evidence>
<evidence type="ECO:0000259" key="2">
    <source>
        <dbReference type="Pfam" id="PF13280"/>
    </source>
</evidence>
<dbReference type="InterPro" id="IPR057727">
    <property type="entry name" value="WCX_dom"/>
</dbReference>
<organism evidence="4 5">
    <name type="scientific">Planomicrobium stackebrandtii</name>
    <dbReference type="NCBI Taxonomy" id="253160"/>
    <lineage>
        <taxon>Bacteria</taxon>
        <taxon>Bacillati</taxon>
        <taxon>Bacillota</taxon>
        <taxon>Bacilli</taxon>
        <taxon>Bacillales</taxon>
        <taxon>Caryophanaceae</taxon>
        <taxon>Planomicrobium</taxon>
    </lineage>
</organism>
<dbReference type="InterPro" id="IPR051534">
    <property type="entry name" value="CBASS_pafABC_assoc_protein"/>
</dbReference>
<dbReference type="PANTHER" id="PTHR34580">
    <property type="match status" value="1"/>
</dbReference>
<feature type="domain" description="WYL" evidence="2">
    <location>
        <begin position="139"/>
        <end position="204"/>
    </location>
</feature>
<dbReference type="EMBL" id="JAUSWB010000009">
    <property type="protein sequence ID" value="MDQ0430404.1"/>
    <property type="molecule type" value="Genomic_DNA"/>
</dbReference>
<proteinExistence type="predicted"/>
<name>A0ABU0GZM1_9BACL</name>
<dbReference type="SUPFAM" id="SSF46785">
    <property type="entry name" value="Winged helix' DNA-binding domain"/>
    <property type="match status" value="1"/>
</dbReference>
<reference evidence="4 5" key="1">
    <citation type="submission" date="2023-07" db="EMBL/GenBank/DDBJ databases">
        <title>Genomic Encyclopedia of Type Strains, Phase IV (KMG-IV): sequencing the most valuable type-strain genomes for metagenomic binning, comparative biology and taxonomic classification.</title>
        <authorList>
            <person name="Goeker M."/>
        </authorList>
    </citation>
    <scope>NUCLEOTIDE SEQUENCE [LARGE SCALE GENOMIC DNA]</scope>
    <source>
        <strain evidence="4 5">DSM 16419</strain>
    </source>
</reference>
<dbReference type="PANTHER" id="PTHR34580:SF9">
    <property type="entry name" value="SLL5097 PROTEIN"/>
    <property type="match status" value="1"/>
</dbReference>
<dbReference type="RefSeq" id="WP_308788358.1">
    <property type="nucleotide sequence ID" value="NZ_JAUSWB010000009.1"/>
</dbReference>
<dbReference type="InterPro" id="IPR036390">
    <property type="entry name" value="WH_DNA-bd_sf"/>
</dbReference>
<dbReference type="InterPro" id="IPR028349">
    <property type="entry name" value="PafC-like"/>
</dbReference>
<keyword evidence="4" id="KW-0238">DNA-binding</keyword>
<dbReference type="Pfam" id="PF25583">
    <property type="entry name" value="WCX"/>
    <property type="match status" value="1"/>
</dbReference>
<sequence>MSKTKVLFDLILFVNSKRVFVAQDVANEFGVSIRTAHRYLLELTEMGIPLYTEPGRNGGYRLLHDRVLPPVIFDENEAFSIFFAFQALRNLKSLPFEVNVDSVTRKLYANLPNDAKKKVVRLDEVLLFETKNRNLPSPFLKEIINASAENQLLKIEYYSKTKTTVKDVTPLGVYANDGLWYMPAADVSLGEIRLYRVDRIVSMENTHKNVYTGTDLKSWLRSQHNQESKSSIKLHAELTREGMRQCSGEPWLETHITKVDDDHGYIEATISRTEIEYVSRYFFQLGTSVKIIEPPEIIASICNLSREIIDQYT</sequence>
<feature type="domain" description="Helix-turn-helix type 11" evidence="1">
    <location>
        <begin position="10"/>
        <end position="61"/>
    </location>
</feature>
<dbReference type="InterPro" id="IPR026881">
    <property type="entry name" value="WYL_dom"/>
</dbReference>
<evidence type="ECO:0000259" key="1">
    <source>
        <dbReference type="Pfam" id="PF08279"/>
    </source>
</evidence>
<accession>A0ABU0GZM1</accession>
<dbReference type="InterPro" id="IPR036388">
    <property type="entry name" value="WH-like_DNA-bd_sf"/>
</dbReference>
<protein>
    <submittedName>
        <fullName evidence="4">DNA-binding transcriptional regulator YafY</fullName>
    </submittedName>
</protein>